<dbReference type="FunFam" id="3.30.420.10:FF:000002">
    <property type="entry name" value="Crossover junction endodeoxyribonuclease RuvC"/>
    <property type="match status" value="1"/>
</dbReference>
<proteinExistence type="inferred from homology"/>
<dbReference type="PANTHER" id="PTHR30194">
    <property type="entry name" value="CROSSOVER JUNCTION ENDODEOXYRIBONUCLEASE RUVC"/>
    <property type="match status" value="1"/>
</dbReference>
<dbReference type="InterPro" id="IPR002176">
    <property type="entry name" value="X-over_junc_endoDNase_RuvC"/>
</dbReference>
<comment type="catalytic activity">
    <reaction evidence="12 13">
        <text>Endonucleolytic cleavage at a junction such as a reciprocal single-stranded crossover between two homologous DNA duplexes (Holliday junction).</text>
        <dbReference type="EC" id="3.1.21.10"/>
    </reaction>
</comment>
<keyword evidence="3 13" id="KW-0540">Nuclease</keyword>
<dbReference type="GO" id="GO:0006281">
    <property type="term" value="P:DNA repair"/>
    <property type="evidence" value="ECO:0007669"/>
    <property type="project" value="UniProtKB-UniRule"/>
</dbReference>
<evidence type="ECO:0000256" key="8">
    <source>
        <dbReference type="ARBA" id="ARBA00022842"/>
    </source>
</evidence>
<comment type="subunit">
    <text evidence="13">Homodimer which binds Holliday junction (HJ) DNA. The HJ becomes 2-fold symmetrical on binding to RuvC with unstacked arms; it has a different conformation from HJ DNA in complex with RuvA. In the full resolvosome a probable DNA-RuvA(4)-RuvB(12)-RuvC(2) complex forms which resolves the HJ.</text>
</comment>
<dbReference type="EC" id="3.1.21.10" evidence="13 14"/>
<dbReference type="SUPFAM" id="SSF53098">
    <property type="entry name" value="Ribonuclease H-like"/>
    <property type="match status" value="1"/>
</dbReference>
<dbReference type="PRINTS" id="PR00696">
    <property type="entry name" value="RSOLVASERUVC"/>
</dbReference>
<dbReference type="AlphaFoldDB" id="A0A809R542"/>
<dbReference type="KEGG" id="npy:NPRO_02850"/>
<dbReference type="CDD" id="cd16962">
    <property type="entry name" value="RuvC"/>
    <property type="match status" value="1"/>
</dbReference>
<evidence type="ECO:0000256" key="3">
    <source>
        <dbReference type="ARBA" id="ARBA00022722"/>
    </source>
</evidence>
<keyword evidence="8 13" id="KW-0460">Magnesium</keyword>
<dbReference type="EMBL" id="AP021858">
    <property type="protein sequence ID" value="BBO22690.1"/>
    <property type="molecule type" value="Genomic_DNA"/>
</dbReference>
<reference evidence="15" key="1">
    <citation type="journal article" name="DNA Res.">
        <title>The physiological potential of anammox bacteria as revealed by their core genome structure.</title>
        <authorList>
            <person name="Okubo T."/>
            <person name="Toyoda A."/>
            <person name="Fukuhara K."/>
            <person name="Uchiyama I."/>
            <person name="Harigaya Y."/>
            <person name="Kuroiwa M."/>
            <person name="Suzuki T."/>
            <person name="Murakami Y."/>
            <person name="Suwa Y."/>
            <person name="Takami H."/>
        </authorList>
    </citation>
    <scope>NUCLEOTIDE SEQUENCE</scope>
    <source>
        <strain evidence="15">317325-2</strain>
    </source>
</reference>
<feature type="active site" evidence="13">
    <location>
        <position position="139"/>
    </location>
</feature>
<dbReference type="InterPro" id="IPR036397">
    <property type="entry name" value="RNaseH_sf"/>
</dbReference>
<keyword evidence="9 13" id="KW-0238">DNA-binding</keyword>
<organism evidence="15 16">
    <name type="scientific">Candidatus Nitrosymbiomonas proteolyticus</name>
    <dbReference type="NCBI Taxonomy" id="2608984"/>
    <lineage>
        <taxon>Bacteria</taxon>
        <taxon>Bacillati</taxon>
        <taxon>Armatimonadota</taxon>
        <taxon>Armatimonadota incertae sedis</taxon>
        <taxon>Candidatus Nitrosymbiomonas</taxon>
    </lineage>
</organism>
<evidence type="ECO:0000256" key="11">
    <source>
        <dbReference type="ARBA" id="ARBA00023204"/>
    </source>
</evidence>
<dbReference type="Proteomes" id="UP000662873">
    <property type="component" value="Chromosome"/>
</dbReference>
<sequence length="166" mass="17700">MVILGIDPGYERMGFGCILKTGSTLRHLASGTIQTPRIGLAERLKVIHAEIERLIAEHQPDVLAVEKLIFAANKTTAFDVAKAVGVVLLAASERGIEVSEFSPPEVKQSVVGFGAAEKKQVQFMVAKLLGLKEAPKPDDAADALAVAICCSFKRPLTRPLAARDPG</sequence>
<comment type="function">
    <text evidence="13">The RuvA-RuvB-RuvC complex processes Holliday junction (HJ) DNA during genetic recombination and DNA repair. Endonuclease that resolves HJ intermediates. Cleaves cruciform DNA by making single-stranded nicks across the HJ at symmetrical positions within the homologous arms, yielding a 5'-phosphate and a 3'-hydroxyl group; requires a central core of homology in the junction. The consensus cleavage sequence is 5'-(A/T)TT(C/G)-3'. Cleavage occurs on the 3'-side of the TT dinucleotide at the point of strand exchange. HJ branch migration catalyzed by RuvA-RuvB allows RuvC to scan DNA until it finds its consensus sequence, where it cleaves and resolves the cruciform DNA.</text>
</comment>
<keyword evidence="10 13" id="KW-0233">DNA recombination</keyword>
<evidence type="ECO:0000256" key="6">
    <source>
        <dbReference type="ARBA" id="ARBA00022763"/>
    </source>
</evidence>
<dbReference type="Pfam" id="PF02075">
    <property type="entry name" value="RuvC"/>
    <property type="match status" value="1"/>
</dbReference>
<evidence type="ECO:0000256" key="10">
    <source>
        <dbReference type="ARBA" id="ARBA00023172"/>
    </source>
</evidence>
<keyword evidence="6 13" id="KW-0227">DNA damage</keyword>
<evidence type="ECO:0000313" key="15">
    <source>
        <dbReference type="EMBL" id="BBO22690.1"/>
    </source>
</evidence>
<evidence type="ECO:0000256" key="4">
    <source>
        <dbReference type="ARBA" id="ARBA00022723"/>
    </source>
</evidence>
<dbReference type="NCBIfam" id="TIGR00228">
    <property type="entry name" value="ruvC"/>
    <property type="match status" value="1"/>
</dbReference>
<gene>
    <name evidence="13" type="primary">ruvC</name>
    <name evidence="15" type="ORF">NPRO_02850</name>
</gene>
<evidence type="ECO:0000256" key="14">
    <source>
        <dbReference type="NCBIfam" id="TIGR00228"/>
    </source>
</evidence>
<comment type="similarity">
    <text evidence="1 13">Belongs to the RuvC family.</text>
</comment>
<dbReference type="GO" id="GO:0003677">
    <property type="term" value="F:DNA binding"/>
    <property type="evidence" value="ECO:0007669"/>
    <property type="project" value="UniProtKB-KW"/>
</dbReference>
<evidence type="ECO:0000256" key="7">
    <source>
        <dbReference type="ARBA" id="ARBA00022801"/>
    </source>
</evidence>
<keyword evidence="5 13" id="KW-0255">Endonuclease</keyword>
<feature type="binding site" evidence="13">
    <location>
        <position position="139"/>
    </location>
    <ligand>
        <name>Mg(2+)</name>
        <dbReference type="ChEBI" id="CHEBI:18420"/>
        <label>1</label>
    </ligand>
</feature>
<keyword evidence="7 13" id="KW-0378">Hydrolase</keyword>
<feature type="active site" evidence="13">
    <location>
        <position position="7"/>
    </location>
</feature>
<evidence type="ECO:0000256" key="5">
    <source>
        <dbReference type="ARBA" id="ARBA00022759"/>
    </source>
</evidence>
<dbReference type="Gene3D" id="3.30.420.10">
    <property type="entry name" value="Ribonuclease H-like superfamily/Ribonuclease H"/>
    <property type="match status" value="1"/>
</dbReference>
<dbReference type="PROSITE" id="PS01321">
    <property type="entry name" value="RUVC"/>
    <property type="match status" value="1"/>
</dbReference>
<dbReference type="GO" id="GO:0000287">
    <property type="term" value="F:magnesium ion binding"/>
    <property type="evidence" value="ECO:0007669"/>
    <property type="project" value="UniProtKB-UniRule"/>
</dbReference>
<comment type="subcellular location">
    <subcellularLocation>
        <location evidence="13">Cytoplasm</location>
    </subcellularLocation>
</comment>
<keyword evidence="11 13" id="KW-0234">DNA repair</keyword>
<evidence type="ECO:0000256" key="1">
    <source>
        <dbReference type="ARBA" id="ARBA00009518"/>
    </source>
</evidence>
<dbReference type="InterPro" id="IPR012337">
    <property type="entry name" value="RNaseH-like_sf"/>
</dbReference>
<dbReference type="GO" id="GO:0008821">
    <property type="term" value="F:crossover junction DNA endonuclease activity"/>
    <property type="evidence" value="ECO:0007669"/>
    <property type="project" value="UniProtKB-UniRule"/>
</dbReference>
<dbReference type="InterPro" id="IPR020563">
    <property type="entry name" value="X-over_junc_endoDNase_Mg_BS"/>
</dbReference>
<feature type="binding site" evidence="13">
    <location>
        <position position="66"/>
    </location>
    <ligand>
        <name>Mg(2+)</name>
        <dbReference type="ChEBI" id="CHEBI:18420"/>
        <label>2</label>
    </ligand>
</feature>
<dbReference type="PANTHER" id="PTHR30194:SF3">
    <property type="entry name" value="CROSSOVER JUNCTION ENDODEOXYRIBONUCLEASE RUVC"/>
    <property type="match status" value="1"/>
</dbReference>
<dbReference type="GO" id="GO:0005737">
    <property type="term" value="C:cytoplasm"/>
    <property type="evidence" value="ECO:0007669"/>
    <property type="project" value="UniProtKB-SubCell"/>
</dbReference>
<feature type="active site" evidence="13">
    <location>
        <position position="66"/>
    </location>
</feature>
<evidence type="ECO:0000256" key="12">
    <source>
        <dbReference type="ARBA" id="ARBA00029354"/>
    </source>
</evidence>
<dbReference type="NCBIfam" id="NF000711">
    <property type="entry name" value="PRK00039.2-1"/>
    <property type="match status" value="1"/>
</dbReference>
<protein>
    <recommendedName>
        <fullName evidence="13 14">Crossover junction endodeoxyribonuclease RuvC</fullName>
        <ecNumber evidence="13 14">3.1.21.10</ecNumber>
    </recommendedName>
    <alternativeName>
        <fullName evidence="13">Holliday junction nuclease RuvC</fullName>
    </alternativeName>
    <alternativeName>
        <fullName evidence="13">Holliday junction resolvase RuvC</fullName>
    </alternativeName>
</protein>
<dbReference type="HAMAP" id="MF_00034">
    <property type="entry name" value="RuvC"/>
    <property type="match status" value="1"/>
</dbReference>
<evidence type="ECO:0000256" key="13">
    <source>
        <dbReference type="HAMAP-Rule" id="MF_00034"/>
    </source>
</evidence>
<comment type="cofactor">
    <cofactor evidence="13">
        <name>Mg(2+)</name>
        <dbReference type="ChEBI" id="CHEBI:18420"/>
    </cofactor>
    <text evidence="13">Binds 2 Mg(2+) ion per subunit.</text>
</comment>
<keyword evidence="2 13" id="KW-0963">Cytoplasm</keyword>
<evidence type="ECO:0000313" key="16">
    <source>
        <dbReference type="Proteomes" id="UP000662873"/>
    </source>
</evidence>
<dbReference type="GO" id="GO:0048476">
    <property type="term" value="C:Holliday junction resolvase complex"/>
    <property type="evidence" value="ECO:0007669"/>
    <property type="project" value="UniProtKB-UniRule"/>
</dbReference>
<name>A0A809R542_9BACT</name>
<evidence type="ECO:0000256" key="9">
    <source>
        <dbReference type="ARBA" id="ARBA00023125"/>
    </source>
</evidence>
<evidence type="ECO:0000256" key="2">
    <source>
        <dbReference type="ARBA" id="ARBA00022490"/>
    </source>
</evidence>
<dbReference type="GO" id="GO:0006310">
    <property type="term" value="P:DNA recombination"/>
    <property type="evidence" value="ECO:0007669"/>
    <property type="project" value="UniProtKB-UniRule"/>
</dbReference>
<keyword evidence="4 13" id="KW-0479">Metal-binding</keyword>
<accession>A0A809R542</accession>
<feature type="binding site" evidence="13">
    <location>
        <position position="7"/>
    </location>
    <ligand>
        <name>Mg(2+)</name>
        <dbReference type="ChEBI" id="CHEBI:18420"/>
        <label>1</label>
    </ligand>
</feature>